<name>A0A7V4N4C1_9BACT</name>
<dbReference type="InterPro" id="IPR006405">
    <property type="entry name" value="Nic_PRibTrfase_pncB"/>
</dbReference>
<feature type="domain" description="Nicotinate/nicotinamide phosphoribosyltransferase" evidence="10">
    <location>
        <begin position="153"/>
        <end position="317"/>
    </location>
</feature>
<feature type="domain" description="Nicotinate phosphoribosyltransferase N-terminal" evidence="11">
    <location>
        <begin position="10"/>
        <end position="131"/>
    </location>
</feature>
<dbReference type="EC" id="6.3.4.21" evidence="3 9"/>
<dbReference type="GO" id="GO:0005829">
    <property type="term" value="C:cytosol"/>
    <property type="evidence" value="ECO:0007669"/>
    <property type="project" value="TreeGrafter"/>
</dbReference>
<dbReference type="CDD" id="cd01570">
    <property type="entry name" value="NAPRTase_A"/>
    <property type="match status" value="1"/>
</dbReference>
<dbReference type="GO" id="GO:0047280">
    <property type="term" value="F:nicotinamide phosphoribosyltransferase activity"/>
    <property type="evidence" value="ECO:0007669"/>
    <property type="project" value="UniProtKB-ARBA"/>
</dbReference>
<evidence type="ECO:0000256" key="3">
    <source>
        <dbReference type="ARBA" id="ARBA00013236"/>
    </source>
</evidence>
<dbReference type="GO" id="GO:0004516">
    <property type="term" value="F:nicotinate phosphoribosyltransferase activity"/>
    <property type="evidence" value="ECO:0007669"/>
    <property type="project" value="UniProtKB-UniRule"/>
</dbReference>
<dbReference type="SUPFAM" id="SSF51690">
    <property type="entry name" value="Nicotinate/Quinolinate PRTase C-terminal domain-like"/>
    <property type="match status" value="1"/>
</dbReference>
<comment type="catalytic activity">
    <reaction evidence="8 9">
        <text>5-phospho-alpha-D-ribose 1-diphosphate + nicotinate + ATP + H2O = nicotinate beta-D-ribonucleotide + ADP + phosphate + diphosphate</text>
        <dbReference type="Rhea" id="RHEA:36163"/>
        <dbReference type="ChEBI" id="CHEBI:15377"/>
        <dbReference type="ChEBI" id="CHEBI:30616"/>
        <dbReference type="ChEBI" id="CHEBI:32544"/>
        <dbReference type="ChEBI" id="CHEBI:33019"/>
        <dbReference type="ChEBI" id="CHEBI:43474"/>
        <dbReference type="ChEBI" id="CHEBI:57502"/>
        <dbReference type="ChEBI" id="CHEBI:58017"/>
        <dbReference type="ChEBI" id="CHEBI:456216"/>
        <dbReference type="EC" id="6.3.4.21"/>
    </reaction>
</comment>
<dbReference type="NCBIfam" id="NF009131">
    <property type="entry name" value="PRK12484.1"/>
    <property type="match status" value="1"/>
</dbReference>
<dbReference type="PANTHER" id="PTHR11098">
    <property type="entry name" value="NICOTINATE PHOSPHORIBOSYLTRANSFERASE"/>
    <property type="match status" value="1"/>
</dbReference>
<sequence>MLFNTSIGLFLDFYELTMAQVYFERNLFGKATFSLSIRTRPKNRPFFLFAGLEPFLKLLKNFKFKETDLEYLESLKIFKLSFLDYLKNFSFKGSIRCIPEGTIFFENEPICEVESDLISAQIIETFIISTLHIETLIATKALLCVKEAKGIPIFDFSARRTHGIDSSLHVARASYIAGFSGTSNVLAGKLWNIPVVGTMAHSFVEVFSSEEEAFKAFSKTYPDRTILLIDTYDTINATKKIIKLKNFFEENKIFLKGVRIDSGDLAELSKKVRKILDKGSLKEVQIFLSGSLDEKEIKKLLKAKTPVSGFGVGTKMGVSEDAPYFEMGYKLVEYEGKPCFKLSPKKELLPGSKSLYRIWDEKDQFLFDLITLKDEPVDLSSYPKSTNLLNLVYKEDKILYHESLENIRLRVKEELKRNYKKRIKISKAIKELYKHLKREFLYFKENT</sequence>
<dbReference type="UniPathway" id="UPA00253">
    <property type="reaction ID" value="UER00457"/>
</dbReference>
<comment type="function">
    <text evidence="9">Catalyzes the first step in the biosynthesis of NAD from nicotinic acid, the ATP-dependent synthesis of beta-nicotinate D-ribonucleotide from nicotinate and 5-phospho-D-ribose 1-phosphate.</text>
</comment>
<dbReference type="NCBIfam" id="TIGR01513">
    <property type="entry name" value="NAPRTase_put"/>
    <property type="match status" value="1"/>
</dbReference>
<keyword evidence="4" id="KW-0597">Phosphoprotein</keyword>
<dbReference type="Pfam" id="PF04095">
    <property type="entry name" value="NAPRTase"/>
    <property type="match status" value="1"/>
</dbReference>
<dbReference type="Gene3D" id="3.20.20.70">
    <property type="entry name" value="Aldolase class I"/>
    <property type="match status" value="1"/>
</dbReference>
<keyword evidence="6 9" id="KW-0662">Pyridine nucleotide biosynthesis</keyword>
<dbReference type="Pfam" id="PF17767">
    <property type="entry name" value="NAPRTase_N"/>
    <property type="match status" value="1"/>
</dbReference>
<proteinExistence type="inferred from homology"/>
<dbReference type="PANTHER" id="PTHR11098:SF1">
    <property type="entry name" value="NICOTINATE PHOSPHORIBOSYLTRANSFERASE"/>
    <property type="match status" value="1"/>
</dbReference>
<dbReference type="EMBL" id="DTEI01000029">
    <property type="protein sequence ID" value="HGU15313.1"/>
    <property type="molecule type" value="Genomic_DNA"/>
</dbReference>
<dbReference type="InterPro" id="IPR041525">
    <property type="entry name" value="N/Namide_PRibTrfase"/>
</dbReference>
<dbReference type="FunFam" id="3.20.20.70:FF:000076">
    <property type="entry name" value="Nicotinate phosphoribosyltransferase"/>
    <property type="match status" value="1"/>
</dbReference>
<evidence type="ECO:0000256" key="9">
    <source>
        <dbReference type="RuleBase" id="RU365100"/>
    </source>
</evidence>
<comment type="similarity">
    <text evidence="2 9">Belongs to the NAPRTase family.</text>
</comment>
<dbReference type="InterPro" id="IPR036068">
    <property type="entry name" value="Nicotinate_pribotase-like_C"/>
</dbReference>
<comment type="pathway">
    <text evidence="1 9">Cofactor biosynthesis; NAD(+) biosynthesis; nicotinate D-ribonucleotide from nicotinate: step 1/1.</text>
</comment>
<protein>
    <recommendedName>
        <fullName evidence="3 9">Nicotinate phosphoribosyltransferase</fullName>
        <ecNumber evidence="3 9">6.3.4.21</ecNumber>
    </recommendedName>
</protein>
<comment type="caution">
    <text evidence="12">The sequence shown here is derived from an EMBL/GenBank/DDBJ whole genome shotgun (WGS) entry which is preliminary data.</text>
</comment>
<evidence type="ECO:0000256" key="2">
    <source>
        <dbReference type="ARBA" id="ARBA00010897"/>
    </source>
</evidence>
<organism evidence="12">
    <name type="scientific">Thermodesulfobacterium geofontis</name>
    <dbReference type="NCBI Taxonomy" id="1295609"/>
    <lineage>
        <taxon>Bacteria</taxon>
        <taxon>Pseudomonadati</taxon>
        <taxon>Thermodesulfobacteriota</taxon>
        <taxon>Thermodesulfobacteria</taxon>
        <taxon>Thermodesulfobacteriales</taxon>
        <taxon>Thermodesulfobacteriaceae</taxon>
        <taxon>Thermodesulfobacterium</taxon>
    </lineage>
</organism>
<dbReference type="InterPro" id="IPR013785">
    <property type="entry name" value="Aldolase_TIM"/>
</dbReference>
<accession>A0A7V4N4C1</accession>
<evidence type="ECO:0000259" key="10">
    <source>
        <dbReference type="Pfam" id="PF04095"/>
    </source>
</evidence>
<keyword evidence="5 9" id="KW-0436">Ligase</keyword>
<dbReference type="AlphaFoldDB" id="A0A7V4N4C1"/>
<dbReference type="InterPro" id="IPR040727">
    <property type="entry name" value="NAPRTase_N"/>
</dbReference>
<evidence type="ECO:0000256" key="8">
    <source>
        <dbReference type="ARBA" id="ARBA00048668"/>
    </source>
</evidence>
<evidence type="ECO:0000256" key="7">
    <source>
        <dbReference type="ARBA" id="ARBA00022679"/>
    </source>
</evidence>
<keyword evidence="12" id="KW-0328">Glycosyltransferase</keyword>
<evidence type="ECO:0000256" key="5">
    <source>
        <dbReference type="ARBA" id="ARBA00022598"/>
    </source>
</evidence>
<evidence type="ECO:0000313" key="12">
    <source>
        <dbReference type="EMBL" id="HGU15313.1"/>
    </source>
</evidence>
<evidence type="ECO:0000259" key="11">
    <source>
        <dbReference type="Pfam" id="PF17767"/>
    </source>
</evidence>
<evidence type="ECO:0000256" key="6">
    <source>
        <dbReference type="ARBA" id="ARBA00022642"/>
    </source>
</evidence>
<dbReference type="PIRSF" id="PIRSF000484">
    <property type="entry name" value="NAPRT"/>
    <property type="match status" value="1"/>
</dbReference>
<dbReference type="InterPro" id="IPR007229">
    <property type="entry name" value="Nic_PRibTrfase-Fam"/>
</dbReference>
<dbReference type="SUPFAM" id="SSF54675">
    <property type="entry name" value="Nicotinate/Quinolinate PRTase N-terminal domain-like"/>
    <property type="match status" value="1"/>
</dbReference>
<evidence type="ECO:0000256" key="1">
    <source>
        <dbReference type="ARBA" id="ARBA00004952"/>
    </source>
</evidence>
<comment type="PTM">
    <text evidence="9">Transiently phosphorylated on a His residue during the reaction cycle. Phosphorylation strongly increases the affinity for substrates and increases the rate of nicotinate D-ribonucleotide production. Dephosphorylation regenerates the low-affinity form of the enzyme, leading to product release.</text>
</comment>
<keyword evidence="7 9" id="KW-0808">Transferase</keyword>
<dbReference type="GO" id="GO:0034355">
    <property type="term" value="P:NAD+ biosynthetic process via the salvage pathway"/>
    <property type="evidence" value="ECO:0007669"/>
    <property type="project" value="TreeGrafter"/>
</dbReference>
<dbReference type="Gene3D" id="3.20.140.10">
    <property type="entry name" value="nicotinate phosphoribosyltransferase"/>
    <property type="match status" value="1"/>
</dbReference>
<reference evidence="12" key="1">
    <citation type="journal article" date="2020" name="mSystems">
        <title>Genome- and Community-Level Interaction Insights into Carbon Utilization and Element Cycling Functions of Hydrothermarchaeota in Hydrothermal Sediment.</title>
        <authorList>
            <person name="Zhou Z."/>
            <person name="Liu Y."/>
            <person name="Xu W."/>
            <person name="Pan J."/>
            <person name="Luo Z.H."/>
            <person name="Li M."/>
        </authorList>
    </citation>
    <scope>NUCLEOTIDE SEQUENCE [LARGE SCALE GENOMIC DNA]</scope>
    <source>
        <strain evidence="12">SpSt-711</strain>
    </source>
</reference>
<gene>
    <name evidence="12" type="ORF">ENU91_01420</name>
</gene>
<evidence type="ECO:0000256" key="4">
    <source>
        <dbReference type="ARBA" id="ARBA00022553"/>
    </source>
</evidence>